<dbReference type="Pfam" id="PF01636">
    <property type="entry name" value="APH"/>
    <property type="match status" value="1"/>
</dbReference>
<proteinExistence type="predicted"/>
<name>A0A3A9Z1M1_9ACTN</name>
<dbReference type="InterPro" id="IPR052077">
    <property type="entry name" value="CcrZ_PhaseVar_Mediator"/>
</dbReference>
<feature type="region of interest" description="Disordered" evidence="1">
    <location>
        <begin position="352"/>
        <end position="378"/>
    </location>
</feature>
<dbReference type="InterPro" id="IPR011009">
    <property type="entry name" value="Kinase-like_dom_sf"/>
</dbReference>
<evidence type="ECO:0000313" key="4">
    <source>
        <dbReference type="Proteomes" id="UP000272474"/>
    </source>
</evidence>
<accession>A0A3A9Z1M1</accession>
<reference evidence="3 4" key="1">
    <citation type="journal article" date="2014" name="Int. J. Syst. Evol. Microbiol.">
        <title>Streptomyces hoynatensis sp. nov., isolated from deep marine sediment.</title>
        <authorList>
            <person name="Veyisoglu A."/>
            <person name="Sahin N."/>
        </authorList>
    </citation>
    <scope>NUCLEOTIDE SEQUENCE [LARGE SCALE GENOMIC DNA]</scope>
    <source>
        <strain evidence="3 4">KCTC 29097</strain>
    </source>
</reference>
<dbReference type="EMBL" id="RBAL01000007">
    <property type="protein sequence ID" value="RKN41814.1"/>
    <property type="molecule type" value="Genomic_DNA"/>
</dbReference>
<dbReference type="SUPFAM" id="SSF56112">
    <property type="entry name" value="Protein kinase-like (PK-like)"/>
    <property type="match status" value="1"/>
</dbReference>
<feature type="domain" description="Aminoglycoside phosphotransferase" evidence="2">
    <location>
        <begin position="51"/>
        <end position="254"/>
    </location>
</feature>
<evidence type="ECO:0000259" key="2">
    <source>
        <dbReference type="Pfam" id="PF01636"/>
    </source>
</evidence>
<gene>
    <name evidence="3" type="ORF">D7294_15280</name>
</gene>
<organism evidence="3 4">
    <name type="scientific">Streptomyces hoynatensis</name>
    <dbReference type="NCBI Taxonomy" id="1141874"/>
    <lineage>
        <taxon>Bacteria</taxon>
        <taxon>Bacillati</taxon>
        <taxon>Actinomycetota</taxon>
        <taxon>Actinomycetes</taxon>
        <taxon>Kitasatosporales</taxon>
        <taxon>Streptomycetaceae</taxon>
        <taxon>Streptomyces</taxon>
    </lineage>
</organism>
<dbReference type="GO" id="GO:0016740">
    <property type="term" value="F:transferase activity"/>
    <property type="evidence" value="ECO:0007669"/>
    <property type="project" value="UniProtKB-KW"/>
</dbReference>
<dbReference type="PANTHER" id="PTHR40086:SF1">
    <property type="entry name" value="CELL CYCLE REGULATOR CCRZ"/>
    <property type="match status" value="1"/>
</dbReference>
<keyword evidence="4" id="KW-1185">Reference proteome</keyword>
<dbReference type="Proteomes" id="UP000272474">
    <property type="component" value="Unassembled WGS sequence"/>
</dbReference>
<keyword evidence="3" id="KW-0808">Transferase</keyword>
<protein>
    <submittedName>
        <fullName evidence="3">Aminoglycoside phosphotransferase family protein</fullName>
    </submittedName>
</protein>
<dbReference type="AlphaFoldDB" id="A0A3A9Z1M1"/>
<dbReference type="PANTHER" id="PTHR40086">
    <property type="entry name" value="PHOSPHOTRANSFERASE YTMP-RELATED"/>
    <property type="match status" value="1"/>
</dbReference>
<sequence>MSHQLPRPTLRGNHRIWQVMEAEGELAALGRLKAPRPRPGVHRFDPRCFDNEEDVLSRLALLGMARIAPVYRLGGPDAIQVHGYIEGEPLSALRPPGTALSGHELAQLVELFGRLAAVPPAAFAPVHRCPVVLRPHTTGEFLHGLVRFTRRRVYAVHRRTTGELFAALGVRPEVLAADGPLARAADRLTERPFALLHGDLHRDNLIVAEADGLLWTIDWELALIGDPLYDLATHLHLMRYPAAQENELLTRWARIVEANLPGAAAGLVRDLPHYLAYKRVQSVFTDVIRQALVVRATQPAELDEQLPRTAEMVSSALRRAARVLGLSRVPSHRSVEDAYAAWYRDPAVPARPPTPAARAPLPALAFSPAARRRRRAAS</sequence>
<comment type="caution">
    <text evidence="3">The sequence shown here is derived from an EMBL/GenBank/DDBJ whole genome shotgun (WGS) entry which is preliminary data.</text>
</comment>
<feature type="compositionally biased region" description="Low complexity" evidence="1">
    <location>
        <begin position="356"/>
        <end position="369"/>
    </location>
</feature>
<dbReference type="InterPro" id="IPR002575">
    <property type="entry name" value="Aminoglycoside_PTrfase"/>
</dbReference>
<dbReference type="Gene3D" id="3.90.1200.10">
    <property type="match status" value="1"/>
</dbReference>
<evidence type="ECO:0000256" key="1">
    <source>
        <dbReference type="SAM" id="MobiDB-lite"/>
    </source>
</evidence>
<evidence type="ECO:0000313" key="3">
    <source>
        <dbReference type="EMBL" id="RKN41814.1"/>
    </source>
</evidence>